<keyword evidence="4" id="KW-0804">Transcription</keyword>
<dbReference type="PROSITE" id="PS50982">
    <property type="entry name" value="MBD"/>
    <property type="match status" value="1"/>
</dbReference>
<keyword evidence="9" id="KW-1185">Reference proteome</keyword>
<keyword evidence="3" id="KW-0238">DNA-binding</keyword>
<feature type="compositionally biased region" description="Basic and acidic residues" evidence="6">
    <location>
        <begin position="86"/>
        <end position="109"/>
    </location>
</feature>
<dbReference type="InterPro" id="IPR016177">
    <property type="entry name" value="DNA-bd_dom_sf"/>
</dbReference>
<evidence type="ECO:0000313" key="9">
    <source>
        <dbReference type="Proteomes" id="UP001327560"/>
    </source>
</evidence>
<feature type="compositionally biased region" description="Basic and acidic residues" evidence="6">
    <location>
        <begin position="228"/>
        <end position="254"/>
    </location>
</feature>
<organism evidence="8 9">
    <name type="scientific">Canna indica</name>
    <name type="common">Indian-shot</name>
    <dbReference type="NCBI Taxonomy" id="4628"/>
    <lineage>
        <taxon>Eukaryota</taxon>
        <taxon>Viridiplantae</taxon>
        <taxon>Streptophyta</taxon>
        <taxon>Embryophyta</taxon>
        <taxon>Tracheophyta</taxon>
        <taxon>Spermatophyta</taxon>
        <taxon>Magnoliopsida</taxon>
        <taxon>Liliopsida</taxon>
        <taxon>Zingiberales</taxon>
        <taxon>Cannaceae</taxon>
        <taxon>Canna</taxon>
    </lineage>
</organism>
<feature type="domain" description="MBD" evidence="7">
    <location>
        <begin position="16"/>
        <end position="86"/>
    </location>
</feature>
<evidence type="ECO:0000256" key="3">
    <source>
        <dbReference type="ARBA" id="ARBA00023125"/>
    </source>
</evidence>
<evidence type="ECO:0000256" key="5">
    <source>
        <dbReference type="ARBA" id="ARBA00023242"/>
    </source>
</evidence>
<evidence type="ECO:0000313" key="8">
    <source>
        <dbReference type="EMBL" id="WOK99488.1"/>
    </source>
</evidence>
<sequence length="303" mass="32379">MTEEKEVPPPEQAGHAAEVVSVELPAPAGWKKKFMPNEDGSPRKNEIVFISPSGEEIKNKRQLQQYLKSHPGGSPSSEFDWGTGDTPRRSARIREKAKAVETPEDEKPKKRERKSSSKKGAKDKKDSEDGPDETSGSKEDVTTDEAKLKLPADEEMKEGGDDANNSKEKGAAANENTDVNVTNEGTGEQASIKTNGSVQEKTQAGLENNSGAAAAAVARVDTPTAAQETEKNRAEDKPVCNEIVATEKENRAEEVSIGNSSHTEKPDAVVPKGAPSDAVVPKEAPSENCSDGTHMPKPSPVNC</sequence>
<comment type="subcellular location">
    <subcellularLocation>
        <location evidence="1">Nucleus</location>
    </subcellularLocation>
</comment>
<dbReference type="Proteomes" id="UP001327560">
    <property type="component" value="Chromosome 2"/>
</dbReference>
<evidence type="ECO:0000256" key="4">
    <source>
        <dbReference type="ARBA" id="ARBA00023163"/>
    </source>
</evidence>
<keyword evidence="5" id="KW-0539">Nucleus</keyword>
<name>A0AAQ3Q6J1_9LILI</name>
<feature type="compositionally biased region" description="Polar residues" evidence="6">
    <location>
        <begin position="174"/>
        <end position="211"/>
    </location>
</feature>
<proteinExistence type="predicted"/>
<feature type="compositionally biased region" description="Basic residues" evidence="6">
    <location>
        <begin position="110"/>
        <end position="122"/>
    </location>
</feature>
<evidence type="ECO:0000256" key="2">
    <source>
        <dbReference type="ARBA" id="ARBA00023015"/>
    </source>
</evidence>
<feature type="compositionally biased region" description="Basic and acidic residues" evidence="6">
    <location>
        <begin position="135"/>
        <end position="170"/>
    </location>
</feature>
<reference evidence="8 9" key="1">
    <citation type="submission" date="2023-10" db="EMBL/GenBank/DDBJ databases">
        <title>Chromosome-scale genome assembly provides insights into flower coloration mechanisms of Canna indica.</title>
        <authorList>
            <person name="Li C."/>
        </authorList>
    </citation>
    <scope>NUCLEOTIDE SEQUENCE [LARGE SCALE GENOMIC DNA]</scope>
    <source>
        <tissue evidence="8">Flower</tissue>
    </source>
</reference>
<gene>
    <name evidence="8" type="ORF">Cni_G08200</name>
</gene>
<evidence type="ECO:0000256" key="6">
    <source>
        <dbReference type="SAM" id="MobiDB-lite"/>
    </source>
</evidence>
<dbReference type="Pfam" id="PF01429">
    <property type="entry name" value="MBD"/>
    <property type="match status" value="1"/>
</dbReference>
<dbReference type="GO" id="GO:0003677">
    <property type="term" value="F:DNA binding"/>
    <property type="evidence" value="ECO:0007669"/>
    <property type="project" value="UniProtKB-KW"/>
</dbReference>
<dbReference type="SUPFAM" id="SSF54171">
    <property type="entry name" value="DNA-binding domain"/>
    <property type="match status" value="1"/>
</dbReference>
<accession>A0AAQ3Q6J1</accession>
<dbReference type="EMBL" id="CP136891">
    <property type="protein sequence ID" value="WOK99488.1"/>
    <property type="molecule type" value="Genomic_DNA"/>
</dbReference>
<dbReference type="Gene3D" id="3.30.890.10">
    <property type="entry name" value="Methyl-cpg-binding Protein 2, Chain A"/>
    <property type="match status" value="1"/>
</dbReference>
<evidence type="ECO:0000256" key="1">
    <source>
        <dbReference type="ARBA" id="ARBA00004123"/>
    </source>
</evidence>
<dbReference type="GO" id="GO:0005634">
    <property type="term" value="C:nucleus"/>
    <property type="evidence" value="ECO:0007669"/>
    <property type="project" value="UniProtKB-SubCell"/>
</dbReference>
<dbReference type="AlphaFoldDB" id="A0AAQ3Q6J1"/>
<dbReference type="PANTHER" id="PTHR33729:SF6">
    <property type="entry name" value="METHYL-CPG-BINDING DOMAIN-CONTAINING PROTEIN 11"/>
    <property type="match status" value="1"/>
</dbReference>
<dbReference type="PANTHER" id="PTHR33729">
    <property type="entry name" value="METHYL-CPG BINDING DOMAIN CONTAINING PROTEIN, EXPRESSED"/>
    <property type="match status" value="1"/>
</dbReference>
<feature type="compositionally biased region" description="Low complexity" evidence="6">
    <location>
        <begin position="212"/>
        <end position="226"/>
    </location>
</feature>
<evidence type="ECO:0000259" key="7">
    <source>
        <dbReference type="PROSITE" id="PS50982"/>
    </source>
</evidence>
<feature type="region of interest" description="Disordered" evidence="6">
    <location>
        <begin position="25"/>
        <end position="303"/>
    </location>
</feature>
<keyword evidence="2" id="KW-0805">Transcription regulation</keyword>
<dbReference type="InterPro" id="IPR001739">
    <property type="entry name" value="Methyl_CpG_DNA-bd"/>
</dbReference>
<protein>
    <submittedName>
        <fullName evidence="8">Methyl-CpG-binding domain-containing protein 11-like</fullName>
    </submittedName>
</protein>
<dbReference type="InterPro" id="IPR039622">
    <property type="entry name" value="MBD10/11"/>
</dbReference>